<reference evidence="3 4" key="1">
    <citation type="submission" date="2012-02" db="EMBL/GenBank/DDBJ databases">
        <title>Complete genome sequence of Phycisphaera mikurensis NBRC 102666.</title>
        <authorList>
            <person name="Ankai A."/>
            <person name="Hosoyama A."/>
            <person name="Terui Y."/>
            <person name="Sekine M."/>
            <person name="Fukai R."/>
            <person name="Kato Y."/>
            <person name="Nakamura S."/>
            <person name="Yamada-Narita S."/>
            <person name="Kawakoshi A."/>
            <person name="Fukunaga Y."/>
            <person name="Yamazaki S."/>
            <person name="Fujita N."/>
        </authorList>
    </citation>
    <scope>NUCLEOTIDE SEQUENCE [LARGE SCALE GENOMIC DNA]</scope>
    <source>
        <strain evidence="4">NBRC 102666 / KCTC 22515 / FYK2301M01</strain>
    </source>
</reference>
<feature type="region of interest" description="Disordered" evidence="1">
    <location>
        <begin position="363"/>
        <end position="402"/>
    </location>
</feature>
<organism evidence="3 4">
    <name type="scientific">Phycisphaera mikurensis (strain NBRC 102666 / KCTC 22515 / FYK2301M01)</name>
    <dbReference type="NCBI Taxonomy" id="1142394"/>
    <lineage>
        <taxon>Bacteria</taxon>
        <taxon>Pseudomonadati</taxon>
        <taxon>Planctomycetota</taxon>
        <taxon>Phycisphaerae</taxon>
        <taxon>Phycisphaerales</taxon>
        <taxon>Phycisphaeraceae</taxon>
        <taxon>Phycisphaera</taxon>
    </lineage>
</organism>
<dbReference type="HOGENOM" id="CLU_760486_0_0_0"/>
<gene>
    <name evidence="3" type="ordered locus">PSMK_01360</name>
</gene>
<evidence type="ECO:0000256" key="1">
    <source>
        <dbReference type="SAM" id="MobiDB-lite"/>
    </source>
</evidence>
<evidence type="ECO:0000256" key="2">
    <source>
        <dbReference type="SAM" id="Phobius"/>
    </source>
</evidence>
<name>I0IAK7_PHYMF</name>
<keyword evidence="2" id="KW-0472">Membrane</keyword>
<dbReference type="Proteomes" id="UP000007881">
    <property type="component" value="Chromosome"/>
</dbReference>
<dbReference type="AlphaFoldDB" id="I0IAK7"/>
<keyword evidence="4" id="KW-1185">Reference proteome</keyword>
<dbReference type="eggNOG" id="ENOG5032XB5">
    <property type="taxonomic scope" value="Bacteria"/>
</dbReference>
<proteinExistence type="predicted"/>
<dbReference type="KEGG" id="phm:PSMK_01360"/>
<keyword evidence="2" id="KW-1133">Transmembrane helix</keyword>
<dbReference type="EMBL" id="AP012338">
    <property type="protein sequence ID" value="BAM02295.1"/>
    <property type="molecule type" value="Genomic_DNA"/>
</dbReference>
<evidence type="ECO:0000313" key="4">
    <source>
        <dbReference type="Proteomes" id="UP000007881"/>
    </source>
</evidence>
<feature type="transmembrane region" description="Helical" evidence="2">
    <location>
        <begin position="28"/>
        <end position="49"/>
    </location>
</feature>
<protein>
    <submittedName>
        <fullName evidence="3">Uncharacterized protein</fullName>
    </submittedName>
</protein>
<evidence type="ECO:0000313" key="3">
    <source>
        <dbReference type="EMBL" id="BAM02295.1"/>
    </source>
</evidence>
<sequence length="402" mass="42225">MIHPPHAFLAQAADAGAASWFAWAADQALALTILVIFGGAILSAVLTQWRRDKCLKLLRGDHATVVRLDGGVLWGDLIVYPKALELTFDAPFVTTRGLVKSGVMLPEADVAGVHLVARSAAGLTPAEQRHRESQIRRTFRPGLLRRWLRTGRNLLNTLRDAFGKALSAILSAVTRNPRAAALADQKAGVEGIGQQLIGAAGNAYDPLLEAHVGRPVVVKLRCPGLSKPEAPVAVDVPGYLVDYSDAWIAVFNVDHTPLEALTLEATAGQPADADPRVSVTKSPAGRLGVRNPGPAFVLVRSVDGEGDPAGAGGDAADLDAVVPPGATLWLGVDPAGSTRVRLELTERLDLVIPRGQVVVRHAGDRVEDPRRGRPARARGLAPRDAGAGGHEPPGQPTPATAG</sequence>
<accession>I0IAK7</accession>
<keyword evidence="2" id="KW-0812">Transmembrane</keyword>